<dbReference type="InterPro" id="IPR051913">
    <property type="entry name" value="GH2_Domain-Containing"/>
</dbReference>
<dbReference type="InterPro" id="IPR017853">
    <property type="entry name" value="GH"/>
</dbReference>
<name>A0A840VE95_9BACT</name>
<dbReference type="SUPFAM" id="SSF51445">
    <property type="entry name" value="(Trans)glycosidases"/>
    <property type="match status" value="1"/>
</dbReference>
<keyword evidence="2" id="KW-0732">Signal</keyword>
<feature type="signal peptide" evidence="2">
    <location>
        <begin position="1"/>
        <end position="25"/>
    </location>
</feature>
<dbReference type="PANTHER" id="PTHR42732">
    <property type="entry name" value="BETA-GALACTOSIDASE"/>
    <property type="match status" value="1"/>
</dbReference>
<organism evidence="3 4">
    <name type="scientific">Haloferula luteola</name>
    <dbReference type="NCBI Taxonomy" id="595692"/>
    <lineage>
        <taxon>Bacteria</taxon>
        <taxon>Pseudomonadati</taxon>
        <taxon>Verrucomicrobiota</taxon>
        <taxon>Verrucomicrobiia</taxon>
        <taxon>Verrucomicrobiales</taxon>
        <taxon>Verrucomicrobiaceae</taxon>
        <taxon>Haloferula</taxon>
    </lineage>
</organism>
<dbReference type="AlphaFoldDB" id="A0A840VE95"/>
<sequence>MLRCLTLTLLSFISCLFGTESLSLAGSWRFAMDRNDQGITQNWPSQTLKDSIELPGILQAQGFGDEISPDTPWVLGLGGEWWKQQPDELRAHFSQPGQVEVPFLSQPRRHYLGVAWYQRDLEIPQDWAHQRIELFLERPRWESTVWIDDQNAGSARSLVAPHSFDLGPLPPGKHTLTIRLDNRMIVRDPAGNEGHMPDAHAVSDALGQTWNGIAGKIELRVTPQVWIKDLQAFPSIQPPSARIVATLGNATSSPGKGTLRVGDFLTEVTWQSDGGLAEFDLPLPPDTPWWSEFHPHLIEREVVLETPAGIHRKTLQFGLREVRWEGKELLVNDRPTNLRTTHFGLDFPLTGYPATDVKSWKRIIRRCQEFGLNGIRFHSCCPPDAAFTAADELGFFLQAECGLWAPFFPGGVYTQYLEEETALLLKAYGNHPSFLLFSPSNEPSGRYTEVTPEWAQRWHQRDPRHLYAAGTGWNRPEQVFNGPQFAGLVRFGKGELRNETGWFGNDFRQALEDVEIPILAHEIGQWCAYPDFSVIDKFTGYLRPSNYDIFRWIAQQNGLLDQNAALAHASGKFQLACYKEELEANLRTPGLAGHQMLDIRDYLGQGTALIGVLDAFWDPKSYVTAEAFRRFHSATVPLARLKQRTFTTTQTFEAETELYHFGPAPLKNTIPYWEIRDASGQKLLGGEGSARDFPIGKNLPLDFIQTPLDALPAPGAYRLVVGLRDQPVENDWNFWLYPADAPLTPQSNLLISSDWDAAETALSNGKRVLFTPGKNDLDPALSPPMRRVPIFWNIQMTVRPPKNPTPRFDAMLGLLCDPEHPALAEFPTEAHADFQWTSIVHGVRSISLNQAPTDLRPIVMAIDDWNRNWRLGVIFECSVGPGKLLVSAIPLERADPVTRQLRHSLVHYATSDDFQPKVAITPANIRSLFRPDRTTGPAPKRTFDPDLDDGSGPR</sequence>
<comment type="caution">
    <text evidence="3">The sequence shown here is derived from an EMBL/GenBank/DDBJ whole genome shotgun (WGS) entry which is preliminary data.</text>
</comment>
<evidence type="ECO:0000313" key="4">
    <source>
        <dbReference type="Proteomes" id="UP000557717"/>
    </source>
</evidence>
<feature type="compositionally biased region" description="Acidic residues" evidence="1">
    <location>
        <begin position="945"/>
        <end position="954"/>
    </location>
</feature>
<dbReference type="PROSITE" id="PS51257">
    <property type="entry name" value="PROKAR_LIPOPROTEIN"/>
    <property type="match status" value="1"/>
</dbReference>
<dbReference type="GO" id="GO:0004553">
    <property type="term" value="F:hydrolase activity, hydrolyzing O-glycosyl compounds"/>
    <property type="evidence" value="ECO:0007669"/>
    <property type="project" value="InterPro"/>
</dbReference>
<proteinExistence type="predicted"/>
<dbReference type="EMBL" id="JACHFD010000010">
    <property type="protein sequence ID" value="MBB5352149.1"/>
    <property type="molecule type" value="Genomic_DNA"/>
</dbReference>
<evidence type="ECO:0000256" key="2">
    <source>
        <dbReference type="SAM" id="SignalP"/>
    </source>
</evidence>
<protein>
    <recommendedName>
        <fullName evidence="5">Beta-glucuronidase</fullName>
    </recommendedName>
</protein>
<dbReference type="Gene3D" id="2.60.120.260">
    <property type="entry name" value="Galactose-binding domain-like"/>
    <property type="match status" value="1"/>
</dbReference>
<gene>
    <name evidence="3" type="ORF">HNR46_002390</name>
</gene>
<dbReference type="GO" id="GO:0005975">
    <property type="term" value="P:carbohydrate metabolic process"/>
    <property type="evidence" value="ECO:0007669"/>
    <property type="project" value="InterPro"/>
</dbReference>
<dbReference type="Gene3D" id="3.20.20.80">
    <property type="entry name" value="Glycosidases"/>
    <property type="match status" value="1"/>
</dbReference>
<evidence type="ECO:0000256" key="1">
    <source>
        <dbReference type="SAM" id="MobiDB-lite"/>
    </source>
</evidence>
<dbReference type="Proteomes" id="UP000557717">
    <property type="component" value="Unassembled WGS sequence"/>
</dbReference>
<dbReference type="RefSeq" id="WP_184018921.1">
    <property type="nucleotide sequence ID" value="NZ_JACHFD010000010.1"/>
</dbReference>
<feature type="region of interest" description="Disordered" evidence="1">
    <location>
        <begin position="929"/>
        <end position="954"/>
    </location>
</feature>
<evidence type="ECO:0000313" key="3">
    <source>
        <dbReference type="EMBL" id="MBB5352149.1"/>
    </source>
</evidence>
<feature type="chain" id="PRO_5033037130" description="Beta-glucuronidase" evidence="2">
    <location>
        <begin position="26"/>
        <end position="954"/>
    </location>
</feature>
<evidence type="ECO:0008006" key="5">
    <source>
        <dbReference type="Google" id="ProtNLM"/>
    </source>
</evidence>
<accession>A0A840VE95</accession>
<keyword evidence="4" id="KW-1185">Reference proteome</keyword>
<reference evidence="3 4" key="1">
    <citation type="submission" date="2020-08" db="EMBL/GenBank/DDBJ databases">
        <title>Genomic Encyclopedia of Type Strains, Phase IV (KMG-IV): sequencing the most valuable type-strain genomes for metagenomic binning, comparative biology and taxonomic classification.</title>
        <authorList>
            <person name="Goeker M."/>
        </authorList>
    </citation>
    <scope>NUCLEOTIDE SEQUENCE [LARGE SCALE GENOMIC DNA]</scope>
    <source>
        <strain evidence="3 4">YC6886</strain>
    </source>
</reference>
<dbReference type="SUPFAM" id="SSF49785">
    <property type="entry name" value="Galactose-binding domain-like"/>
    <property type="match status" value="1"/>
</dbReference>
<dbReference type="InterPro" id="IPR008979">
    <property type="entry name" value="Galactose-bd-like_sf"/>
</dbReference>